<dbReference type="InterPro" id="IPR003180">
    <property type="entry name" value="MPG"/>
</dbReference>
<name>A0A0S7BVF8_9BACT</name>
<dbReference type="EMBL" id="DF968183">
    <property type="protein sequence ID" value="GAP44874.1"/>
    <property type="molecule type" value="Genomic_DNA"/>
</dbReference>
<evidence type="ECO:0000256" key="4">
    <source>
        <dbReference type="ARBA" id="ARBA00023204"/>
    </source>
</evidence>
<organism evidence="6">
    <name type="scientific">Lentimicrobium saccharophilum</name>
    <dbReference type="NCBI Taxonomy" id="1678841"/>
    <lineage>
        <taxon>Bacteria</taxon>
        <taxon>Pseudomonadati</taxon>
        <taxon>Bacteroidota</taxon>
        <taxon>Bacteroidia</taxon>
        <taxon>Bacteroidales</taxon>
        <taxon>Lentimicrobiaceae</taxon>
        <taxon>Lentimicrobium</taxon>
    </lineage>
</organism>
<protein>
    <recommendedName>
        <fullName evidence="5">Putative 3-methyladenine DNA glycosylase</fullName>
        <ecNumber evidence="5">3.2.2.-</ecNumber>
    </recommendedName>
</protein>
<dbReference type="NCBIfam" id="TIGR00567">
    <property type="entry name" value="3mg"/>
    <property type="match status" value="1"/>
</dbReference>
<keyword evidence="7" id="KW-1185">Reference proteome</keyword>
<comment type="similarity">
    <text evidence="1 5">Belongs to the DNA glycosylase MPG family.</text>
</comment>
<reference evidence="6" key="1">
    <citation type="journal article" date="2015" name="Genome Announc.">
        <title>Draft Genome Sequence of Bacteroidales Strain TBC1, a Novel Isolate from a Methanogenic Wastewater Treatment System.</title>
        <authorList>
            <person name="Tourlousse D.M."/>
            <person name="Matsuura N."/>
            <person name="Sun L."/>
            <person name="Toyonaga M."/>
            <person name="Kuroda K."/>
            <person name="Ohashi A."/>
            <person name="Cruz R."/>
            <person name="Yamaguchi T."/>
            <person name="Sekiguchi Y."/>
        </authorList>
    </citation>
    <scope>NUCLEOTIDE SEQUENCE [LARGE SCALE GENOMIC DNA]</scope>
    <source>
        <strain evidence="6">TBC1</strain>
    </source>
</reference>
<dbReference type="Proteomes" id="UP000053091">
    <property type="component" value="Unassembled WGS sequence"/>
</dbReference>
<dbReference type="CDD" id="cd00540">
    <property type="entry name" value="AAG"/>
    <property type="match status" value="1"/>
</dbReference>
<dbReference type="PANTHER" id="PTHR10429:SF0">
    <property type="entry name" value="DNA-3-METHYLADENINE GLYCOSYLASE"/>
    <property type="match status" value="1"/>
</dbReference>
<dbReference type="EC" id="3.2.2.-" evidence="5"/>
<keyword evidence="2 5" id="KW-0227">DNA damage</keyword>
<dbReference type="GO" id="GO:0003677">
    <property type="term" value="F:DNA binding"/>
    <property type="evidence" value="ECO:0007669"/>
    <property type="project" value="InterPro"/>
</dbReference>
<evidence type="ECO:0000313" key="6">
    <source>
        <dbReference type="EMBL" id="GAP44874.1"/>
    </source>
</evidence>
<evidence type="ECO:0000313" key="7">
    <source>
        <dbReference type="Proteomes" id="UP000053091"/>
    </source>
</evidence>
<evidence type="ECO:0000256" key="3">
    <source>
        <dbReference type="ARBA" id="ARBA00022801"/>
    </source>
</evidence>
<evidence type="ECO:0000256" key="2">
    <source>
        <dbReference type="ARBA" id="ARBA00022763"/>
    </source>
</evidence>
<dbReference type="PATRIC" id="fig|1678841.3.peg.3435"/>
<dbReference type="PANTHER" id="PTHR10429">
    <property type="entry name" value="DNA-3-METHYLADENINE GLYCOSYLASE"/>
    <property type="match status" value="1"/>
</dbReference>
<dbReference type="Gene3D" id="3.10.300.10">
    <property type="entry name" value="Methylpurine-DNA glycosylase (MPG)"/>
    <property type="match status" value="1"/>
</dbReference>
<accession>A0A0S7BVF8</accession>
<gene>
    <name evidence="6" type="ORF">TBC1_12688</name>
</gene>
<dbReference type="GO" id="GO:0006284">
    <property type="term" value="P:base-excision repair"/>
    <property type="evidence" value="ECO:0007669"/>
    <property type="project" value="InterPro"/>
</dbReference>
<dbReference type="HAMAP" id="MF_00527">
    <property type="entry name" value="3MGH"/>
    <property type="match status" value="1"/>
</dbReference>
<proteinExistence type="inferred from homology"/>
<keyword evidence="4 5" id="KW-0234">DNA repair</keyword>
<dbReference type="SUPFAM" id="SSF50486">
    <property type="entry name" value="FMT C-terminal domain-like"/>
    <property type="match status" value="1"/>
</dbReference>
<dbReference type="InterPro" id="IPR036995">
    <property type="entry name" value="MPG_sf"/>
</dbReference>
<dbReference type="InterPro" id="IPR011034">
    <property type="entry name" value="Formyl_transferase-like_C_sf"/>
</dbReference>
<keyword evidence="3 5" id="KW-0378">Hydrolase</keyword>
<dbReference type="STRING" id="1678841.TBC1_12688"/>
<evidence type="ECO:0000256" key="5">
    <source>
        <dbReference type="HAMAP-Rule" id="MF_00527"/>
    </source>
</evidence>
<dbReference type="AlphaFoldDB" id="A0A0S7BVF8"/>
<dbReference type="GO" id="GO:0003905">
    <property type="term" value="F:alkylbase DNA N-glycosylase activity"/>
    <property type="evidence" value="ECO:0007669"/>
    <property type="project" value="InterPro"/>
</dbReference>
<evidence type="ECO:0000256" key="1">
    <source>
        <dbReference type="ARBA" id="ARBA00009232"/>
    </source>
</evidence>
<sequence>MLYRMDSSDGDQEMRISERLPDRDFYMDGDVVGISKRLLGMKIVSNTPDGICSGIITETEAYAGETDRASHAFGGRLTQRTEVMYREGGIAYVYLCYGLHSLLNVVTGPAGLPHAVLLRGILPLEGIGIMGGRVKRSINVHKDGLGPGKLTRLLGVGKSHNGTDLKCNGLLWIEKSGLSITESMITSGPRIGIDYAGEDAGLPYRFLLDVVQVEREIKKAGLM</sequence>
<dbReference type="Pfam" id="PF02245">
    <property type="entry name" value="Pur_DNA_glyco"/>
    <property type="match status" value="1"/>
</dbReference>